<keyword evidence="3" id="KW-1185">Reference proteome</keyword>
<dbReference type="AlphaFoldDB" id="A0AAD7M7P5"/>
<evidence type="ECO:0000313" key="2">
    <source>
        <dbReference type="EMBL" id="KAJ7704859.1"/>
    </source>
</evidence>
<dbReference type="Proteomes" id="UP001221757">
    <property type="component" value="Unassembled WGS sequence"/>
</dbReference>
<name>A0AAD7M7P5_MYCRO</name>
<gene>
    <name evidence="2" type="ORF">B0H17DRAFT_1126495</name>
</gene>
<reference evidence="2" key="1">
    <citation type="submission" date="2023-03" db="EMBL/GenBank/DDBJ databases">
        <title>Massive genome expansion in bonnet fungi (Mycena s.s.) driven by repeated elements and novel gene families across ecological guilds.</title>
        <authorList>
            <consortium name="Lawrence Berkeley National Laboratory"/>
            <person name="Harder C.B."/>
            <person name="Miyauchi S."/>
            <person name="Viragh M."/>
            <person name="Kuo A."/>
            <person name="Thoen E."/>
            <person name="Andreopoulos B."/>
            <person name="Lu D."/>
            <person name="Skrede I."/>
            <person name="Drula E."/>
            <person name="Henrissat B."/>
            <person name="Morin E."/>
            <person name="Kohler A."/>
            <person name="Barry K."/>
            <person name="LaButti K."/>
            <person name="Morin E."/>
            <person name="Salamov A."/>
            <person name="Lipzen A."/>
            <person name="Mereny Z."/>
            <person name="Hegedus B."/>
            <person name="Baldrian P."/>
            <person name="Stursova M."/>
            <person name="Weitz H."/>
            <person name="Taylor A."/>
            <person name="Grigoriev I.V."/>
            <person name="Nagy L.G."/>
            <person name="Martin F."/>
            <person name="Kauserud H."/>
        </authorList>
    </citation>
    <scope>NUCLEOTIDE SEQUENCE</scope>
    <source>
        <strain evidence="2">CBHHK067</strain>
    </source>
</reference>
<dbReference type="EMBL" id="JARKIE010000009">
    <property type="protein sequence ID" value="KAJ7704859.1"/>
    <property type="molecule type" value="Genomic_DNA"/>
</dbReference>
<evidence type="ECO:0000256" key="1">
    <source>
        <dbReference type="SAM" id="MobiDB-lite"/>
    </source>
</evidence>
<evidence type="ECO:0000313" key="3">
    <source>
        <dbReference type="Proteomes" id="UP001221757"/>
    </source>
</evidence>
<accession>A0AAD7M7P5</accession>
<sequence>MHRQPQPSITLECQTGLDALNAADNELDGDVSAHSLMQPELEPHRDGMDICLPFFRDLLADAPIPGASAIRSLGDRSSDSGTEGQNGGKAVAKKVWDGDAEELAFSGRRIIKKTLDRFSGNGGRILRYEGHGTR</sequence>
<feature type="region of interest" description="Disordered" evidence="1">
    <location>
        <begin position="70"/>
        <end position="93"/>
    </location>
</feature>
<proteinExistence type="predicted"/>
<protein>
    <submittedName>
        <fullName evidence="2">Uncharacterized protein</fullName>
    </submittedName>
</protein>
<comment type="caution">
    <text evidence="2">The sequence shown here is derived from an EMBL/GenBank/DDBJ whole genome shotgun (WGS) entry which is preliminary data.</text>
</comment>
<organism evidence="2 3">
    <name type="scientific">Mycena rosella</name>
    <name type="common">Pink bonnet</name>
    <name type="synonym">Agaricus rosellus</name>
    <dbReference type="NCBI Taxonomy" id="1033263"/>
    <lineage>
        <taxon>Eukaryota</taxon>
        <taxon>Fungi</taxon>
        <taxon>Dikarya</taxon>
        <taxon>Basidiomycota</taxon>
        <taxon>Agaricomycotina</taxon>
        <taxon>Agaricomycetes</taxon>
        <taxon>Agaricomycetidae</taxon>
        <taxon>Agaricales</taxon>
        <taxon>Marasmiineae</taxon>
        <taxon>Mycenaceae</taxon>
        <taxon>Mycena</taxon>
    </lineage>
</organism>